<dbReference type="GO" id="GO:0045454">
    <property type="term" value="P:cell redox homeostasis"/>
    <property type="evidence" value="ECO:0007669"/>
    <property type="project" value="TreeGrafter"/>
</dbReference>
<dbReference type="OMA" id="SAWGKQH"/>
<evidence type="ECO:0000256" key="7">
    <source>
        <dbReference type="RuleBase" id="RU366011"/>
    </source>
</evidence>
<dbReference type="Proteomes" id="UP000028524">
    <property type="component" value="Unassembled WGS sequence"/>
</dbReference>
<dbReference type="GO" id="GO:0005739">
    <property type="term" value="C:mitochondrion"/>
    <property type="evidence" value="ECO:0007669"/>
    <property type="project" value="TreeGrafter"/>
</dbReference>
<name>A0A084QDI3_STAC4</name>
<keyword evidence="10" id="KW-1185">Reference proteome</keyword>
<evidence type="ECO:0000313" key="9">
    <source>
        <dbReference type="EMBL" id="KFA62018.1"/>
    </source>
</evidence>
<dbReference type="FunFam" id="3.40.30.10:FF:000159">
    <property type="entry name" value="Peroxiredoxin"/>
    <property type="match status" value="1"/>
</dbReference>
<evidence type="ECO:0000313" key="10">
    <source>
        <dbReference type="Proteomes" id="UP000028524"/>
    </source>
</evidence>
<keyword evidence="4 7" id="KW-0560">Oxidoreductase</keyword>
<keyword evidence="3 7" id="KW-0049">Antioxidant</keyword>
<sequence length="185" mass="20229">MAFRMPLRRIALARPNVPAVRAFHATPRAFVKVGDELPKIELLEESASNKVNLAEEFQVANGYIIGVPGAFTGTCSSQHLPSYINHPRLKEAGQIFVVAVNDPFVMKAWHAQLDPAEQTGIRFLSDPTAEFVKALDLHWEGGVAIFGGPRSKRFALKIEDGKVAKTHIEPDDTGANVSMAEKVLS</sequence>
<dbReference type="GO" id="GO:0005829">
    <property type="term" value="C:cytosol"/>
    <property type="evidence" value="ECO:0007669"/>
    <property type="project" value="TreeGrafter"/>
</dbReference>
<comment type="similarity">
    <text evidence="1 7">Belongs to the peroxiredoxin family. Prx5 subfamily.</text>
</comment>
<dbReference type="OrthoDB" id="1882547at2759"/>
<dbReference type="STRING" id="1283841.A0A084QDI3"/>
<keyword evidence="5 7" id="KW-0676">Redox-active center</keyword>
<dbReference type="InterPro" id="IPR013740">
    <property type="entry name" value="Redoxin"/>
</dbReference>
<evidence type="ECO:0000256" key="5">
    <source>
        <dbReference type="ARBA" id="ARBA00023284"/>
    </source>
</evidence>
<evidence type="ECO:0000259" key="8">
    <source>
        <dbReference type="Pfam" id="PF08534"/>
    </source>
</evidence>
<dbReference type="HOGENOM" id="CLU_072440_3_0_1"/>
<evidence type="ECO:0000256" key="2">
    <source>
        <dbReference type="ARBA" id="ARBA00022559"/>
    </source>
</evidence>
<dbReference type="InParanoid" id="A0A084QDI3"/>
<dbReference type="InterPro" id="IPR037944">
    <property type="entry name" value="PRX5-like"/>
</dbReference>
<dbReference type="InterPro" id="IPR036249">
    <property type="entry name" value="Thioredoxin-like_sf"/>
</dbReference>
<evidence type="ECO:0000256" key="4">
    <source>
        <dbReference type="ARBA" id="ARBA00023002"/>
    </source>
</evidence>
<comment type="function">
    <text evidence="7">Thiol-specific peroxidase that catalyzes the reduction of hydrogen peroxide and organic hydroperoxides to water and alcohols, respectively. Plays a role in cell protection against oxidative stress by detoxifying peroxides.</text>
</comment>
<accession>A0A084QDI3</accession>
<gene>
    <name evidence="9" type="ORF">S40285_02107</name>
</gene>
<dbReference type="PANTHER" id="PTHR10430:SF39">
    <property type="entry name" value="PEROXISOMAL MEMBRANE ASSOCIATED PROTEIN 20"/>
    <property type="match status" value="1"/>
</dbReference>
<dbReference type="SUPFAM" id="SSF52833">
    <property type="entry name" value="Thioredoxin-like"/>
    <property type="match status" value="1"/>
</dbReference>
<proteinExistence type="inferred from homology"/>
<dbReference type="PANTHER" id="PTHR10430">
    <property type="entry name" value="PEROXIREDOXIN"/>
    <property type="match status" value="1"/>
</dbReference>
<reference evidence="9 10" key="1">
    <citation type="journal article" date="2014" name="BMC Genomics">
        <title>Comparative genome sequencing reveals chemotype-specific gene clusters in the toxigenic black mold Stachybotrys.</title>
        <authorList>
            <person name="Semeiks J."/>
            <person name="Borek D."/>
            <person name="Otwinowski Z."/>
            <person name="Grishin N.V."/>
        </authorList>
    </citation>
    <scope>NUCLEOTIDE SEQUENCE [LARGE SCALE GENOMIC DNA]</scope>
    <source>
        <strain evidence="9 10">IBT 40285</strain>
    </source>
</reference>
<evidence type="ECO:0000256" key="3">
    <source>
        <dbReference type="ARBA" id="ARBA00022862"/>
    </source>
</evidence>
<evidence type="ECO:0000256" key="6">
    <source>
        <dbReference type="PIRSR" id="PIRSR637944-1"/>
    </source>
</evidence>
<dbReference type="Gene3D" id="3.40.30.10">
    <property type="entry name" value="Glutaredoxin"/>
    <property type="match status" value="1"/>
</dbReference>
<feature type="active site" description="Cysteine sulfenic acid (-SOH) intermediate" evidence="6">
    <location>
        <position position="75"/>
    </location>
</feature>
<dbReference type="EMBL" id="KL660818">
    <property type="protein sequence ID" value="KFA62018.1"/>
    <property type="molecule type" value="Genomic_DNA"/>
</dbReference>
<dbReference type="GO" id="GO:0034599">
    <property type="term" value="P:cellular response to oxidative stress"/>
    <property type="evidence" value="ECO:0007669"/>
    <property type="project" value="InterPro"/>
</dbReference>
<keyword evidence="2 7" id="KW-0575">Peroxidase</keyword>
<evidence type="ECO:0000256" key="1">
    <source>
        <dbReference type="ARBA" id="ARBA00010505"/>
    </source>
</evidence>
<dbReference type="Pfam" id="PF08534">
    <property type="entry name" value="Redoxin"/>
    <property type="match status" value="1"/>
</dbReference>
<dbReference type="CDD" id="cd03013">
    <property type="entry name" value="PRX5_like"/>
    <property type="match status" value="1"/>
</dbReference>
<dbReference type="GO" id="GO:0005777">
    <property type="term" value="C:peroxisome"/>
    <property type="evidence" value="ECO:0007669"/>
    <property type="project" value="TreeGrafter"/>
</dbReference>
<dbReference type="GO" id="GO:0042744">
    <property type="term" value="P:hydrogen peroxide catabolic process"/>
    <property type="evidence" value="ECO:0007669"/>
    <property type="project" value="TreeGrafter"/>
</dbReference>
<feature type="domain" description="Redoxin" evidence="8">
    <location>
        <begin position="32"/>
        <end position="184"/>
    </location>
</feature>
<organism evidence="9 10">
    <name type="scientific">Stachybotrys chlorohalonatus (strain IBT 40285)</name>
    <dbReference type="NCBI Taxonomy" id="1283841"/>
    <lineage>
        <taxon>Eukaryota</taxon>
        <taxon>Fungi</taxon>
        <taxon>Dikarya</taxon>
        <taxon>Ascomycota</taxon>
        <taxon>Pezizomycotina</taxon>
        <taxon>Sordariomycetes</taxon>
        <taxon>Hypocreomycetidae</taxon>
        <taxon>Hypocreales</taxon>
        <taxon>Stachybotryaceae</taxon>
        <taxon>Stachybotrys</taxon>
    </lineage>
</organism>
<dbReference type="GO" id="GO:0008379">
    <property type="term" value="F:thioredoxin peroxidase activity"/>
    <property type="evidence" value="ECO:0007669"/>
    <property type="project" value="InterPro"/>
</dbReference>
<dbReference type="AlphaFoldDB" id="A0A084QDI3"/>
<protein>
    <recommendedName>
        <fullName evidence="8">Redoxin domain-containing protein</fullName>
    </recommendedName>
</protein>